<dbReference type="GO" id="GO:0006353">
    <property type="term" value="P:DNA-templated transcription termination"/>
    <property type="evidence" value="ECO:0007669"/>
    <property type="project" value="UniProtKB-UniRule"/>
</dbReference>
<organism evidence="8 9">
    <name type="scientific">Anaerobacillus alkalilacustris</name>
    <dbReference type="NCBI Taxonomy" id="393763"/>
    <lineage>
        <taxon>Bacteria</taxon>
        <taxon>Bacillati</taxon>
        <taxon>Bacillota</taxon>
        <taxon>Bacilli</taxon>
        <taxon>Bacillales</taxon>
        <taxon>Bacillaceae</taxon>
        <taxon>Anaerobacillus</taxon>
    </lineage>
</organism>
<keyword evidence="2 6" id="KW-0889">Transcription antitermination</keyword>
<reference evidence="8 9" key="1">
    <citation type="submission" date="2016-10" db="EMBL/GenBank/DDBJ databases">
        <title>Draft genome sequences of four alkaliphilic bacteria belonging to the Anaerobacillus genus.</title>
        <authorList>
            <person name="Bassil N.M."/>
            <person name="Lloyd J.R."/>
        </authorList>
    </citation>
    <scope>NUCLEOTIDE SEQUENCE [LARGE SCALE GENOMIC DNA]</scope>
    <source>
        <strain evidence="8 9">DSM 18345</strain>
    </source>
</reference>
<dbReference type="GO" id="GO:0003723">
    <property type="term" value="F:RNA binding"/>
    <property type="evidence" value="ECO:0007669"/>
    <property type="project" value="UniProtKB-UniRule"/>
</dbReference>
<comment type="caution">
    <text evidence="8">The sequence shown here is derived from an EMBL/GenBank/DDBJ whole genome shotgun (WGS) entry which is preliminary data.</text>
</comment>
<dbReference type="EMBL" id="MLQR01000002">
    <property type="protein sequence ID" value="OIJ16876.1"/>
    <property type="molecule type" value="Genomic_DNA"/>
</dbReference>
<evidence type="ECO:0000256" key="5">
    <source>
        <dbReference type="ARBA" id="ARBA00023163"/>
    </source>
</evidence>
<sequence>MKRRLARVKAVQSLFQVDMSGTDKNEAISNVLENNEKKDEFLEQLVTGTLDHLETIDKIFSAHLQNWKIDRVGNVDRAVIRMGIFEMMFIDEIPINVSLNEAIDVAKSFGGEESGRFVNGVLSKVAETLKTGV</sequence>
<proteinExistence type="inferred from homology"/>
<dbReference type="Pfam" id="PF01029">
    <property type="entry name" value="NusB"/>
    <property type="match status" value="1"/>
</dbReference>
<dbReference type="PANTHER" id="PTHR11078:SF3">
    <property type="entry name" value="ANTITERMINATION NUSB DOMAIN-CONTAINING PROTEIN"/>
    <property type="match status" value="1"/>
</dbReference>
<dbReference type="CDD" id="cd00619">
    <property type="entry name" value="Terminator_NusB"/>
    <property type="match status" value="1"/>
</dbReference>
<feature type="domain" description="NusB/RsmB/TIM44" evidence="7">
    <location>
        <begin position="6"/>
        <end position="126"/>
    </location>
</feature>
<dbReference type="InterPro" id="IPR035926">
    <property type="entry name" value="NusB-like_sf"/>
</dbReference>
<evidence type="ECO:0000256" key="3">
    <source>
        <dbReference type="ARBA" id="ARBA00022884"/>
    </source>
</evidence>
<evidence type="ECO:0000259" key="7">
    <source>
        <dbReference type="Pfam" id="PF01029"/>
    </source>
</evidence>
<accession>A0A1S2LX11</accession>
<dbReference type="InterPro" id="IPR006027">
    <property type="entry name" value="NusB_RsmB_TIM44"/>
</dbReference>
<dbReference type="GO" id="GO:0031564">
    <property type="term" value="P:transcription antitermination"/>
    <property type="evidence" value="ECO:0007669"/>
    <property type="project" value="UniProtKB-KW"/>
</dbReference>
<evidence type="ECO:0000256" key="1">
    <source>
        <dbReference type="ARBA" id="ARBA00005952"/>
    </source>
</evidence>
<dbReference type="OrthoDB" id="9811381at2"/>
<dbReference type="GO" id="GO:0005829">
    <property type="term" value="C:cytosol"/>
    <property type="evidence" value="ECO:0007669"/>
    <property type="project" value="TreeGrafter"/>
</dbReference>
<dbReference type="PANTHER" id="PTHR11078">
    <property type="entry name" value="N UTILIZATION SUBSTANCE PROTEIN B-RELATED"/>
    <property type="match status" value="1"/>
</dbReference>
<keyword evidence="4 6" id="KW-0805">Transcription regulation</keyword>
<dbReference type="InterPro" id="IPR011605">
    <property type="entry name" value="NusB_fam"/>
</dbReference>
<gene>
    <name evidence="6" type="primary">nusB</name>
    <name evidence="8" type="ORF">BKP37_04235</name>
</gene>
<dbReference type="SUPFAM" id="SSF48013">
    <property type="entry name" value="NusB-like"/>
    <property type="match status" value="1"/>
</dbReference>
<keyword evidence="5 6" id="KW-0804">Transcription</keyword>
<dbReference type="NCBIfam" id="TIGR01951">
    <property type="entry name" value="nusB"/>
    <property type="match status" value="1"/>
</dbReference>
<dbReference type="HAMAP" id="MF_00073">
    <property type="entry name" value="NusB"/>
    <property type="match status" value="1"/>
</dbReference>
<evidence type="ECO:0000256" key="6">
    <source>
        <dbReference type="HAMAP-Rule" id="MF_00073"/>
    </source>
</evidence>
<evidence type="ECO:0000256" key="4">
    <source>
        <dbReference type="ARBA" id="ARBA00023015"/>
    </source>
</evidence>
<dbReference type="AlphaFoldDB" id="A0A1S2LX11"/>
<protein>
    <recommendedName>
        <fullName evidence="6">Transcription antitermination protein NusB</fullName>
    </recommendedName>
    <alternativeName>
        <fullName evidence="6">Antitermination factor NusB</fullName>
    </alternativeName>
</protein>
<evidence type="ECO:0000313" key="8">
    <source>
        <dbReference type="EMBL" id="OIJ16876.1"/>
    </source>
</evidence>
<name>A0A1S2LX11_9BACI</name>
<evidence type="ECO:0000256" key="2">
    <source>
        <dbReference type="ARBA" id="ARBA00022814"/>
    </source>
</evidence>
<dbReference type="RefSeq" id="WP_071308437.1">
    <property type="nucleotide sequence ID" value="NZ_MLQR01000002.1"/>
</dbReference>
<keyword evidence="9" id="KW-1185">Reference proteome</keyword>
<comment type="similarity">
    <text evidence="1 6">Belongs to the NusB family.</text>
</comment>
<keyword evidence="3 6" id="KW-0694">RNA-binding</keyword>
<evidence type="ECO:0000313" key="9">
    <source>
        <dbReference type="Proteomes" id="UP000179524"/>
    </source>
</evidence>
<comment type="function">
    <text evidence="6">Involved in transcription antitermination. Required for transcription of ribosomal RNA (rRNA) genes. Binds specifically to the boxA antiterminator sequence of the ribosomal RNA (rrn) operons.</text>
</comment>
<dbReference type="Proteomes" id="UP000179524">
    <property type="component" value="Unassembled WGS sequence"/>
</dbReference>
<dbReference type="Gene3D" id="1.10.940.10">
    <property type="entry name" value="NusB-like"/>
    <property type="match status" value="1"/>
</dbReference>